<dbReference type="EMBL" id="HBHP01037116">
    <property type="protein sequence ID" value="CAD9778806.1"/>
    <property type="molecule type" value="Transcribed_RNA"/>
</dbReference>
<keyword evidence="1" id="KW-0812">Transmembrane</keyword>
<feature type="transmembrane region" description="Helical" evidence="1">
    <location>
        <begin position="169"/>
        <end position="191"/>
    </location>
</feature>
<organism evidence="2">
    <name type="scientific">Lotharella oceanica</name>
    <dbReference type="NCBI Taxonomy" id="641309"/>
    <lineage>
        <taxon>Eukaryota</taxon>
        <taxon>Sar</taxon>
        <taxon>Rhizaria</taxon>
        <taxon>Cercozoa</taxon>
        <taxon>Chlorarachniophyceae</taxon>
        <taxon>Lotharella</taxon>
    </lineage>
</organism>
<reference evidence="2" key="1">
    <citation type="submission" date="2021-01" db="EMBL/GenBank/DDBJ databases">
        <authorList>
            <person name="Corre E."/>
            <person name="Pelletier E."/>
            <person name="Niang G."/>
            <person name="Scheremetjew M."/>
            <person name="Finn R."/>
            <person name="Kale V."/>
            <person name="Holt S."/>
            <person name="Cochrane G."/>
            <person name="Meng A."/>
            <person name="Brown T."/>
            <person name="Cohen L."/>
        </authorList>
    </citation>
    <scope>NUCLEOTIDE SEQUENCE</scope>
    <source>
        <strain evidence="2">CCMP622</strain>
    </source>
</reference>
<gene>
    <name evidence="2" type="ORF">LSP00402_LOCUS22822</name>
</gene>
<sequence length="262" mass="27782">MTRINIAVIVLTAIALVFGSAAMATATAGILMAVVDWKYSPDYYDIVQNTLRLGLLRADVVAGPKGSSFDYKDGSTCQKVGIAATVFLSISLVSLLGALLEALVLQVLKKMKATKWYLGLATTLLNAMAFVGYVVTMASWYGACFSGLEDDFSSGGAKNWKQSLAAEGLSVLLMSAIISGAALVLSAISFVKNRNVVPNNMDDASRRPMLDSDGKDAKDGHKVMELPETVVMTGNSTQNAPTQEPKLSLHVRESGCVIVCCS</sequence>
<feature type="transmembrane region" description="Helical" evidence="1">
    <location>
        <begin position="80"/>
        <end position="104"/>
    </location>
</feature>
<accession>A0A7S2U663</accession>
<evidence type="ECO:0000313" key="2">
    <source>
        <dbReference type="EMBL" id="CAD9778806.1"/>
    </source>
</evidence>
<keyword evidence="1" id="KW-1133">Transmembrane helix</keyword>
<protein>
    <submittedName>
        <fullName evidence="2">Uncharacterized protein</fullName>
    </submittedName>
</protein>
<name>A0A7S2U663_9EUKA</name>
<keyword evidence="1" id="KW-0472">Membrane</keyword>
<dbReference type="AlphaFoldDB" id="A0A7S2U663"/>
<proteinExistence type="predicted"/>
<evidence type="ECO:0000256" key="1">
    <source>
        <dbReference type="SAM" id="Phobius"/>
    </source>
</evidence>
<feature type="transmembrane region" description="Helical" evidence="1">
    <location>
        <begin position="116"/>
        <end position="141"/>
    </location>
</feature>